<protein>
    <recommendedName>
        <fullName evidence="3">M23ase beta-sheet core domain-containing protein</fullName>
    </recommendedName>
</protein>
<dbReference type="InterPro" id="IPR011055">
    <property type="entry name" value="Dup_hybrid_motif"/>
</dbReference>
<evidence type="ECO:0000259" key="3">
    <source>
        <dbReference type="Pfam" id="PF01551"/>
    </source>
</evidence>
<keyword evidence="5" id="KW-1185">Reference proteome</keyword>
<dbReference type="SUPFAM" id="SSF51261">
    <property type="entry name" value="Duplicated hybrid motif"/>
    <property type="match status" value="1"/>
</dbReference>
<evidence type="ECO:0000256" key="1">
    <source>
        <dbReference type="ARBA" id="ARBA00022729"/>
    </source>
</evidence>
<feature type="region of interest" description="Disordered" evidence="2">
    <location>
        <begin position="79"/>
        <end position="103"/>
    </location>
</feature>
<dbReference type="RefSeq" id="WP_344925318.1">
    <property type="nucleotide sequence ID" value="NZ_BAAAYK010000038.1"/>
</dbReference>
<feature type="compositionally biased region" description="Pro residues" evidence="2">
    <location>
        <begin position="19"/>
        <end position="28"/>
    </location>
</feature>
<organism evidence="4 5">
    <name type="scientific">Saccharopolyspora gregorii</name>
    <dbReference type="NCBI Taxonomy" id="33914"/>
    <lineage>
        <taxon>Bacteria</taxon>
        <taxon>Bacillati</taxon>
        <taxon>Actinomycetota</taxon>
        <taxon>Actinomycetes</taxon>
        <taxon>Pseudonocardiales</taxon>
        <taxon>Pseudonocardiaceae</taxon>
        <taxon>Saccharopolyspora</taxon>
    </lineage>
</organism>
<feature type="region of interest" description="Disordered" evidence="2">
    <location>
        <begin position="1"/>
        <end position="29"/>
    </location>
</feature>
<gene>
    <name evidence="4" type="ORF">GCM10020366_16470</name>
</gene>
<dbReference type="CDD" id="cd12797">
    <property type="entry name" value="M23_peptidase"/>
    <property type="match status" value="1"/>
</dbReference>
<accession>A0ABP6RMS4</accession>
<dbReference type="InterPro" id="IPR016047">
    <property type="entry name" value="M23ase_b-sheet_dom"/>
</dbReference>
<dbReference type="PANTHER" id="PTHR21666:SF289">
    <property type="entry name" value="L-ALA--D-GLU ENDOPEPTIDASE"/>
    <property type="match status" value="1"/>
</dbReference>
<sequence>MLPLPRTPGSRAGGRPGHRPSPPRPPSGSPLGPIAALALSALLPVAVLSVALLPVAVLPGAAPVSASTPRTATAGLGMEGATAERSAAPTGGHGFRLPLPGSTVSRPFQAPTTAYGPGHRGVDLPGTPGAVVLAAGPGVVRFAGLVAGRPLVSVEHAGGLRTTYEPVRASVERGDRVGAGTPLGLLEPGHPGCSAAACLHWGARRGERYQDPMLLLGGGAVRLLPWSGEPRPSAELSPAVR</sequence>
<feature type="domain" description="M23ase beta-sheet core" evidence="3">
    <location>
        <begin position="118"/>
        <end position="212"/>
    </location>
</feature>
<keyword evidence="1" id="KW-0732">Signal</keyword>
<reference evidence="5" key="1">
    <citation type="journal article" date="2019" name="Int. J. Syst. Evol. Microbiol.">
        <title>The Global Catalogue of Microorganisms (GCM) 10K type strain sequencing project: providing services to taxonomists for standard genome sequencing and annotation.</title>
        <authorList>
            <consortium name="The Broad Institute Genomics Platform"/>
            <consortium name="The Broad Institute Genome Sequencing Center for Infectious Disease"/>
            <person name="Wu L."/>
            <person name="Ma J."/>
        </authorList>
    </citation>
    <scope>NUCLEOTIDE SEQUENCE [LARGE SCALE GENOMIC DNA]</scope>
    <source>
        <strain evidence="5">JCM 9687</strain>
    </source>
</reference>
<dbReference type="Pfam" id="PF01551">
    <property type="entry name" value="Peptidase_M23"/>
    <property type="match status" value="1"/>
</dbReference>
<dbReference type="PANTHER" id="PTHR21666">
    <property type="entry name" value="PEPTIDASE-RELATED"/>
    <property type="match status" value="1"/>
</dbReference>
<evidence type="ECO:0000313" key="5">
    <source>
        <dbReference type="Proteomes" id="UP001500483"/>
    </source>
</evidence>
<proteinExistence type="predicted"/>
<evidence type="ECO:0000256" key="2">
    <source>
        <dbReference type="SAM" id="MobiDB-lite"/>
    </source>
</evidence>
<dbReference type="InterPro" id="IPR050570">
    <property type="entry name" value="Cell_wall_metabolism_enzyme"/>
</dbReference>
<evidence type="ECO:0000313" key="4">
    <source>
        <dbReference type="EMBL" id="GAA3355619.1"/>
    </source>
</evidence>
<dbReference type="Proteomes" id="UP001500483">
    <property type="component" value="Unassembled WGS sequence"/>
</dbReference>
<comment type="caution">
    <text evidence="4">The sequence shown here is derived from an EMBL/GenBank/DDBJ whole genome shotgun (WGS) entry which is preliminary data.</text>
</comment>
<dbReference type="EMBL" id="BAAAYK010000038">
    <property type="protein sequence ID" value="GAA3355619.1"/>
    <property type="molecule type" value="Genomic_DNA"/>
</dbReference>
<name>A0ABP6RMS4_9PSEU</name>
<dbReference type="Gene3D" id="2.70.70.10">
    <property type="entry name" value="Glucose Permease (Domain IIA)"/>
    <property type="match status" value="1"/>
</dbReference>